<dbReference type="OrthoDB" id="3068at2759"/>
<evidence type="ECO:0000313" key="7">
    <source>
        <dbReference type="Proteomes" id="UP000030680"/>
    </source>
</evidence>
<dbReference type="CDD" id="cd00167">
    <property type="entry name" value="SANT"/>
    <property type="match status" value="3"/>
</dbReference>
<feature type="coiled-coil region" evidence="1">
    <location>
        <begin position="91"/>
        <end position="136"/>
    </location>
</feature>
<dbReference type="PROSITE" id="PS51294">
    <property type="entry name" value="HTH_MYB"/>
    <property type="match status" value="2"/>
</dbReference>
<dbReference type="InterPro" id="IPR017884">
    <property type="entry name" value="SANT_dom"/>
</dbReference>
<dbReference type="PANTHER" id="PTHR47340">
    <property type="entry name" value="DUPLICATED HOMEODOMAIN-LIKE SUPERFAMILY PROTEIN"/>
    <property type="match status" value="1"/>
</dbReference>
<feature type="domain" description="Myb-like" evidence="3">
    <location>
        <begin position="506"/>
        <end position="550"/>
    </location>
</feature>
<dbReference type="STRING" id="130081.M2XWE8"/>
<reference evidence="7" key="1">
    <citation type="journal article" date="2013" name="Science">
        <title>Gene transfer from bacteria and archaea facilitated evolution of an extremophilic eukaryote.</title>
        <authorList>
            <person name="Schonknecht G."/>
            <person name="Chen W.H."/>
            <person name="Ternes C.M."/>
            <person name="Barbier G.G."/>
            <person name="Shrestha R.P."/>
            <person name="Stanke M."/>
            <person name="Brautigam A."/>
            <person name="Baker B.J."/>
            <person name="Banfield J.F."/>
            <person name="Garavito R.M."/>
            <person name="Carr K."/>
            <person name="Wilkerson C."/>
            <person name="Rensing S.A."/>
            <person name="Gagneul D."/>
            <person name="Dickenson N.E."/>
            <person name="Oesterhelt C."/>
            <person name="Lercher M.J."/>
            <person name="Weber A.P."/>
        </authorList>
    </citation>
    <scope>NUCLEOTIDE SEQUENCE [LARGE SCALE GENOMIC DNA]</scope>
    <source>
        <strain evidence="7">074W</strain>
    </source>
</reference>
<dbReference type="KEGG" id="gsl:Gasu_45940"/>
<dbReference type="SMART" id="SM00717">
    <property type="entry name" value="SANT"/>
    <property type="match status" value="3"/>
</dbReference>
<feature type="domain" description="HTH myb-type" evidence="5">
    <location>
        <begin position="507"/>
        <end position="554"/>
    </location>
</feature>
<dbReference type="Gene3D" id="1.10.10.60">
    <property type="entry name" value="Homeodomain-like"/>
    <property type="match status" value="2"/>
</dbReference>
<dbReference type="SUPFAM" id="SSF46689">
    <property type="entry name" value="Homeodomain-like"/>
    <property type="match status" value="2"/>
</dbReference>
<dbReference type="PROSITE" id="PS51293">
    <property type="entry name" value="SANT"/>
    <property type="match status" value="3"/>
</dbReference>
<feature type="domain" description="Myb-like" evidence="3">
    <location>
        <begin position="575"/>
        <end position="625"/>
    </location>
</feature>
<feature type="coiled-coil region" evidence="1">
    <location>
        <begin position="252"/>
        <end position="279"/>
    </location>
</feature>
<dbReference type="PANTHER" id="PTHR47340:SF1">
    <property type="entry name" value="DUPLICATED HOMEODOMAIN-LIKE SUPERFAMILY PROTEIN"/>
    <property type="match status" value="1"/>
</dbReference>
<dbReference type="eggNOG" id="ENOG502SFBB">
    <property type="taxonomic scope" value="Eukaryota"/>
</dbReference>
<keyword evidence="1" id="KW-0175">Coiled coil</keyword>
<dbReference type="Proteomes" id="UP000030680">
    <property type="component" value="Unassembled WGS sequence"/>
</dbReference>
<feature type="domain" description="SANT" evidence="4">
    <location>
        <begin position="582"/>
        <end position="629"/>
    </location>
</feature>
<evidence type="ECO:0000259" key="4">
    <source>
        <dbReference type="PROSITE" id="PS51293"/>
    </source>
</evidence>
<dbReference type="Pfam" id="PF00249">
    <property type="entry name" value="Myb_DNA-binding"/>
    <property type="match status" value="3"/>
</dbReference>
<feature type="region of interest" description="Disordered" evidence="2">
    <location>
        <begin position="1"/>
        <end position="63"/>
    </location>
</feature>
<evidence type="ECO:0000259" key="3">
    <source>
        <dbReference type="PROSITE" id="PS50090"/>
    </source>
</evidence>
<sequence length="693" mass="79298">MASREVSPLEGTKSIGFENVEFQGELSLPSPPRRKPQNVGEDSNNSPYTIDVPKKLDSSPAGNLLGFHSPSVVPENKYFNKASLVQEGNSRQRAENDRQRCLEELERVDEALKQKKEILEAKQKSLENKRRWLRLESKKPKSPPSGNCFKRVDSQETLLDSVTRRILSENRLRAASSHAALQPFFCQIIDEDEGLCERGVFASYPAVSLYSAPEEILDVAKVAECFPLVNAKLSAFVRHKYEERIESRKKLLEQFMELREKWIKQLRAIEEQSSKEETEALLQRDCYILIATQGSDVLLARTGSGRTTYRSSSNDTRNVSLEDVGIFLNAIEADGGTAGGRSRWGKCLARIPCQDTSETPFEGGSVLLDDPLLYHHASCAINPWTNNELSIFVKRYAQYGKNFRKIASFLKYKTTEDVVRFYFQNKIRLQLKKYFRGCDTMSKRRISRKNSFTQNNKLVSEVSWSIPPRTGSSSEINLVDFNESPTYKSVHLDSGRESSRSASPVSSWTFEEVEKLVQGLKRHGTNFKLVAKEIGTKTAMQCRAYWKHNRNILNVDLSSQNTTGEVQEPKVERKRRRRKVLEWSEEEKNAFERYFRIYGYNWDRIAELIPTKTSLQIRTYYEELMAASRLDLEADRVSLSVDGRSSTNDLSKDETSMKNTLVEDTQDKIDICDEKDSSLSEPSNKSKVCLERY</sequence>
<dbReference type="InterPro" id="IPR009057">
    <property type="entry name" value="Homeodomain-like_sf"/>
</dbReference>
<name>M2XWE8_GALSU</name>
<dbReference type="RefSeq" id="XP_005704453.1">
    <property type="nucleotide sequence ID" value="XM_005704396.1"/>
</dbReference>
<feature type="domain" description="SANT" evidence="4">
    <location>
        <begin position="503"/>
        <end position="551"/>
    </location>
</feature>
<proteinExistence type="predicted"/>
<feature type="domain" description="SANT" evidence="4">
    <location>
        <begin position="382"/>
        <end position="430"/>
    </location>
</feature>
<accession>M2XWE8</accession>
<gene>
    <name evidence="6" type="ORF">Gasu_45940</name>
</gene>
<evidence type="ECO:0000256" key="1">
    <source>
        <dbReference type="SAM" id="Coils"/>
    </source>
</evidence>
<dbReference type="AlphaFoldDB" id="M2XWE8"/>
<dbReference type="EMBL" id="KB454526">
    <property type="protein sequence ID" value="EME27933.1"/>
    <property type="molecule type" value="Genomic_DNA"/>
</dbReference>
<organism evidence="6 7">
    <name type="scientific">Galdieria sulphuraria</name>
    <name type="common">Red alga</name>
    <dbReference type="NCBI Taxonomy" id="130081"/>
    <lineage>
        <taxon>Eukaryota</taxon>
        <taxon>Rhodophyta</taxon>
        <taxon>Bangiophyceae</taxon>
        <taxon>Galdieriales</taxon>
        <taxon>Galdieriaceae</taxon>
        <taxon>Galdieria</taxon>
    </lineage>
</organism>
<dbReference type="InterPro" id="IPR017930">
    <property type="entry name" value="Myb_dom"/>
</dbReference>
<dbReference type="InterPro" id="IPR001005">
    <property type="entry name" value="SANT/Myb"/>
</dbReference>
<dbReference type="PROSITE" id="PS50090">
    <property type="entry name" value="MYB_LIKE"/>
    <property type="match status" value="2"/>
</dbReference>
<keyword evidence="7" id="KW-1185">Reference proteome</keyword>
<evidence type="ECO:0000256" key="2">
    <source>
        <dbReference type="SAM" id="MobiDB-lite"/>
    </source>
</evidence>
<evidence type="ECO:0000313" key="6">
    <source>
        <dbReference type="EMBL" id="EME27933.1"/>
    </source>
</evidence>
<feature type="domain" description="HTH myb-type" evidence="5">
    <location>
        <begin position="575"/>
        <end position="629"/>
    </location>
</feature>
<dbReference type="Gramene" id="EME27933">
    <property type="protein sequence ID" value="EME27933"/>
    <property type="gene ID" value="Gasu_45940"/>
</dbReference>
<dbReference type="GeneID" id="17086812"/>
<dbReference type="Gene3D" id="1.20.58.1880">
    <property type="match status" value="1"/>
</dbReference>
<evidence type="ECO:0000259" key="5">
    <source>
        <dbReference type="PROSITE" id="PS51294"/>
    </source>
</evidence>
<protein>
    <submittedName>
        <fullName evidence="6">Transcription factor</fullName>
    </submittedName>
</protein>